<keyword evidence="1" id="KW-0812">Transmembrane</keyword>
<evidence type="ECO:0000256" key="1">
    <source>
        <dbReference type="SAM" id="Phobius"/>
    </source>
</evidence>
<keyword evidence="3" id="KW-1185">Reference proteome</keyword>
<accession>A0A2P6N384</accession>
<dbReference type="Proteomes" id="UP000241769">
    <property type="component" value="Unassembled WGS sequence"/>
</dbReference>
<dbReference type="AlphaFoldDB" id="A0A2P6N384"/>
<reference evidence="2 3" key="1">
    <citation type="journal article" date="2018" name="Genome Biol. Evol.">
        <title>Multiple Roots of Fruiting Body Formation in Amoebozoa.</title>
        <authorList>
            <person name="Hillmann F."/>
            <person name="Forbes G."/>
            <person name="Novohradska S."/>
            <person name="Ferling I."/>
            <person name="Riege K."/>
            <person name="Groth M."/>
            <person name="Westermann M."/>
            <person name="Marz M."/>
            <person name="Spaller T."/>
            <person name="Winckler T."/>
            <person name="Schaap P."/>
            <person name="Glockner G."/>
        </authorList>
    </citation>
    <scope>NUCLEOTIDE SEQUENCE [LARGE SCALE GENOMIC DNA]</scope>
    <source>
        <strain evidence="2 3">Jena</strain>
    </source>
</reference>
<feature type="transmembrane region" description="Helical" evidence="1">
    <location>
        <begin position="180"/>
        <end position="201"/>
    </location>
</feature>
<protein>
    <submittedName>
        <fullName evidence="2">Uncharacterized protein</fullName>
    </submittedName>
</protein>
<gene>
    <name evidence="2" type="ORF">PROFUN_13794</name>
</gene>
<organism evidence="2 3">
    <name type="scientific">Planoprotostelium fungivorum</name>
    <dbReference type="NCBI Taxonomy" id="1890364"/>
    <lineage>
        <taxon>Eukaryota</taxon>
        <taxon>Amoebozoa</taxon>
        <taxon>Evosea</taxon>
        <taxon>Variosea</taxon>
        <taxon>Cavosteliida</taxon>
        <taxon>Cavosteliaceae</taxon>
        <taxon>Planoprotostelium</taxon>
    </lineage>
</organism>
<evidence type="ECO:0000313" key="3">
    <source>
        <dbReference type="Proteomes" id="UP000241769"/>
    </source>
</evidence>
<keyword evidence="1" id="KW-0472">Membrane</keyword>
<evidence type="ECO:0000313" key="2">
    <source>
        <dbReference type="EMBL" id="PRP78382.1"/>
    </source>
</evidence>
<name>A0A2P6N384_9EUKA</name>
<dbReference type="EMBL" id="MDYQ01000227">
    <property type="protein sequence ID" value="PRP78382.1"/>
    <property type="molecule type" value="Genomic_DNA"/>
</dbReference>
<dbReference type="InParanoid" id="A0A2P6N384"/>
<sequence length="216" mass="24261">MGFCKVLSSFFCILAVLCIAGSVGGSLYLKYYRTTWTLYGDQGLKIEKLSRNATLVSIDVSNGTSIHYDADSEDTEQLIQICCNESLSLRTSLGGPYEVQKPFELYHINVTLNETTNTTSSSCFHVTRCPSVSTYFQFYNATPTQTNVNLTFALLNGDHPGPLKEECFNRPFWLTTRASLIIGLSLAGGFLLFCCLGLLFYRLSKRVSRYRYHSIR</sequence>
<keyword evidence="1" id="KW-1133">Transmembrane helix</keyword>
<comment type="caution">
    <text evidence="2">The sequence shown here is derived from an EMBL/GenBank/DDBJ whole genome shotgun (WGS) entry which is preliminary data.</text>
</comment>
<proteinExistence type="predicted"/>